<evidence type="ECO:0000256" key="1">
    <source>
        <dbReference type="ARBA" id="ARBA00006484"/>
    </source>
</evidence>
<name>A0A370F9D4_9BURK</name>
<sequence>MPRPAGPLEGRVVVVTGAAQGIGLAVAHRFAQEGAAIAMVDVDGPRLREAAAQIQAIGAPVLECVSDVAQAQALQEAAEATRARLGPCDVLVSNAGILLRGALDEPSSLANWRRTLAVNLDGCFHAALAFSSQLRETRGCIVNVASIHAFVAVRNSVAYTASKGGVKQLTQALALELGGDGVRVNAVAPGITETDMTEGTRRDPEALSAFLERVPLRRTVLPADVAHAVHFLASDQAACITGVTLPVDGGYCAI</sequence>
<dbReference type="PRINTS" id="PR00080">
    <property type="entry name" value="SDRFAMILY"/>
</dbReference>
<dbReference type="GO" id="GO:0016616">
    <property type="term" value="F:oxidoreductase activity, acting on the CH-OH group of donors, NAD or NADP as acceptor"/>
    <property type="evidence" value="ECO:0007669"/>
    <property type="project" value="TreeGrafter"/>
</dbReference>
<dbReference type="FunFam" id="3.40.50.720:FF:000084">
    <property type="entry name" value="Short-chain dehydrogenase reductase"/>
    <property type="match status" value="1"/>
</dbReference>
<protein>
    <submittedName>
        <fullName evidence="2">NAD(P)-dependent dehydrogenase (Short-subunit alcohol dehydrogenase family)</fullName>
    </submittedName>
</protein>
<dbReference type="EMBL" id="QQAV01000013">
    <property type="protein sequence ID" value="RDI19039.1"/>
    <property type="molecule type" value="Genomic_DNA"/>
</dbReference>
<reference evidence="2 3" key="1">
    <citation type="submission" date="2018-07" db="EMBL/GenBank/DDBJ databases">
        <title>Genomic Encyclopedia of Type Strains, Phase IV (KMG-IV): sequencing the most valuable type-strain genomes for metagenomic binning, comparative biology and taxonomic classification.</title>
        <authorList>
            <person name="Goeker M."/>
        </authorList>
    </citation>
    <scope>NUCLEOTIDE SEQUENCE [LARGE SCALE GENOMIC DNA]</scope>
    <source>
        <strain evidence="2 3">DSM 21352</strain>
    </source>
</reference>
<keyword evidence="3" id="KW-1185">Reference proteome</keyword>
<dbReference type="AlphaFoldDB" id="A0A370F9D4"/>
<comment type="similarity">
    <text evidence="1">Belongs to the short-chain dehydrogenases/reductases (SDR) family.</text>
</comment>
<dbReference type="PANTHER" id="PTHR42760">
    <property type="entry name" value="SHORT-CHAIN DEHYDROGENASES/REDUCTASES FAMILY MEMBER"/>
    <property type="match status" value="1"/>
</dbReference>
<organism evidence="2 3">
    <name type="scientific">Pseudacidovorax intermedius</name>
    <dbReference type="NCBI Taxonomy" id="433924"/>
    <lineage>
        <taxon>Bacteria</taxon>
        <taxon>Pseudomonadati</taxon>
        <taxon>Pseudomonadota</taxon>
        <taxon>Betaproteobacteria</taxon>
        <taxon>Burkholderiales</taxon>
        <taxon>Comamonadaceae</taxon>
        <taxon>Pseudacidovorax</taxon>
    </lineage>
</organism>
<dbReference type="Pfam" id="PF13561">
    <property type="entry name" value="adh_short_C2"/>
    <property type="match status" value="1"/>
</dbReference>
<dbReference type="InterPro" id="IPR002347">
    <property type="entry name" value="SDR_fam"/>
</dbReference>
<gene>
    <name evidence="2" type="ORF">DFR41_11321</name>
</gene>
<dbReference type="PANTHER" id="PTHR42760:SF135">
    <property type="entry name" value="BLL7886 PROTEIN"/>
    <property type="match status" value="1"/>
</dbReference>
<evidence type="ECO:0000313" key="2">
    <source>
        <dbReference type="EMBL" id="RDI19039.1"/>
    </source>
</evidence>
<dbReference type="Proteomes" id="UP000255265">
    <property type="component" value="Unassembled WGS sequence"/>
</dbReference>
<dbReference type="NCBIfam" id="NF005559">
    <property type="entry name" value="PRK07231.1"/>
    <property type="match status" value="1"/>
</dbReference>
<dbReference type="Gene3D" id="3.40.50.720">
    <property type="entry name" value="NAD(P)-binding Rossmann-like Domain"/>
    <property type="match status" value="1"/>
</dbReference>
<dbReference type="GO" id="GO:0030497">
    <property type="term" value="P:fatty acid elongation"/>
    <property type="evidence" value="ECO:0007669"/>
    <property type="project" value="TreeGrafter"/>
</dbReference>
<proteinExistence type="inferred from homology"/>
<dbReference type="InterPro" id="IPR020904">
    <property type="entry name" value="Sc_DH/Rdtase_CS"/>
</dbReference>
<dbReference type="SUPFAM" id="SSF51735">
    <property type="entry name" value="NAD(P)-binding Rossmann-fold domains"/>
    <property type="match status" value="1"/>
</dbReference>
<accession>A0A370F9D4</accession>
<evidence type="ECO:0000313" key="3">
    <source>
        <dbReference type="Proteomes" id="UP000255265"/>
    </source>
</evidence>
<dbReference type="PRINTS" id="PR00081">
    <property type="entry name" value="GDHRDH"/>
</dbReference>
<dbReference type="PROSITE" id="PS00061">
    <property type="entry name" value="ADH_SHORT"/>
    <property type="match status" value="1"/>
</dbReference>
<dbReference type="InterPro" id="IPR036291">
    <property type="entry name" value="NAD(P)-bd_dom_sf"/>
</dbReference>
<dbReference type="CDD" id="cd05233">
    <property type="entry name" value="SDR_c"/>
    <property type="match status" value="1"/>
</dbReference>
<comment type="caution">
    <text evidence="2">The sequence shown here is derived from an EMBL/GenBank/DDBJ whole genome shotgun (WGS) entry which is preliminary data.</text>
</comment>